<dbReference type="RefSeq" id="WP_105878832.1">
    <property type="nucleotide sequence ID" value="NZ_CP135754.1"/>
</dbReference>
<comment type="caution">
    <text evidence="1">The sequence shown here is derived from an EMBL/GenBank/DDBJ whole genome shotgun (WGS) entry which is preliminary data.</text>
</comment>
<dbReference type="Proteomes" id="UP000238532">
    <property type="component" value="Unassembled WGS sequence"/>
</dbReference>
<accession>A0A2S9RPA6</accession>
<reference evidence="1 2" key="1">
    <citation type="submission" date="2017-04" db="EMBL/GenBank/DDBJ databases">
        <title>Haemophilus influenzae in COPD genome sequencing project.</title>
        <authorList>
            <person name="Murphy T.F."/>
            <person name="Kong Y."/>
            <person name="Nadendla S."/>
            <person name="Tettelin H."/>
            <person name="Pettigrew M."/>
        </authorList>
    </citation>
    <scope>NUCLEOTIDE SEQUENCE [LARGE SCALE GENOMIC DNA]</scope>
    <source>
        <strain evidence="1 2">56P127H1</strain>
    </source>
</reference>
<dbReference type="EMBL" id="NEBY01000248">
    <property type="protein sequence ID" value="PRJ59806.1"/>
    <property type="molecule type" value="Genomic_DNA"/>
</dbReference>
<evidence type="ECO:0000313" key="1">
    <source>
        <dbReference type="EMBL" id="PRJ59806.1"/>
    </source>
</evidence>
<name>A0A2S9RPA6_HAEIF</name>
<protein>
    <submittedName>
        <fullName evidence="1">Uncharacterized protein</fullName>
    </submittedName>
</protein>
<sequence length="101" mass="11284">MAGLTIYCPFCGQRAGIRTTEKLSLLATKARIYCPSCGQLNADFIGQISNIKRAVYVDCPEANNWEKTEKETLQEKGIKPMTNEERLAQLKGQDKAQGKLF</sequence>
<organism evidence="1 2">
    <name type="scientific">Haemophilus influenzae</name>
    <dbReference type="NCBI Taxonomy" id="727"/>
    <lineage>
        <taxon>Bacteria</taxon>
        <taxon>Pseudomonadati</taxon>
        <taxon>Pseudomonadota</taxon>
        <taxon>Gammaproteobacteria</taxon>
        <taxon>Pasteurellales</taxon>
        <taxon>Pasteurellaceae</taxon>
        <taxon>Haemophilus</taxon>
    </lineage>
</organism>
<proteinExistence type="predicted"/>
<dbReference type="AlphaFoldDB" id="A0A2S9RPA6"/>
<gene>
    <name evidence="1" type="ORF">BV102_00257</name>
</gene>
<evidence type="ECO:0000313" key="2">
    <source>
        <dbReference type="Proteomes" id="UP000238532"/>
    </source>
</evidence>